<dbReference type="InterPro" id="IPR003593">
    <property type="entry name" value="AAA+_ATPase"/>
</dbReference>
<keyword evidence="2" id="KW-1003">Cell membrane</keyword>
<dbReference type="Pfam" id="PF00005">
    <property type="entry name" value="ABC_tran"/>
    <property type="match status" value="1"/>
</dbReference>
<dbReference type="InterPro" id="IPR017871">
    <property type="entry name" value="ABC_transporter-like_CS"/>
</dbReference>
<keyword evidence="3" id="KW-0547">Nucleotide-binding</keyword>
<dbReference type="NCBIfam" id="NF008653">
    <property type="entry name" value="PRK11650.1"/>
    <property type="match status" value="1"/>
</dbReference>
<proteinExistence type="predicted"/>
<evidence type="ECO:0000313" key="8">
    <source>
        <dbReference type="EMBL" id="MBM7716572.1"/>
    </source>
</evidence>
<dbReference type="PROSITE" id="PS00211">
    <property type="entry name" value="ABC_TRANSPORTER_1"/>
    <property type="match status" value="1"/>
</dbReference>
<dbReference type="InterPro" id="IPR027417">
    <property type="entry name" value="P-loop_NTPase"/>
</dbReference>
<dbReference type="EMBL" id="JAFBFH010000029">
    <property type="protein sequence ID" value="MBM7716572.1"/>
    <property type="molecule type" value="Genomic_DNA"/>
</dbReference>
<keyword evidence="5" id="KW-1278">Translocase</keyword>
<feature type="domain" description="ABC transporter" evidence="7">
    <location>
        <begin position="4"/>
        <end position="235"/>
    </location>
</feature>
<dbReference type="Gene3D" id="2.40.50.100">
    <property type="match status" value="1"/>
</dbReference>
<keyword evidence="9" id="KW-1185">Reference proteome</keyword>
<dbReference type="Gene3D" id="2.40.50.140">
    <property type="entry name" value="Nucleic acid-binding proteins"/>
    <property type="match status" value="1"/>
</dbReference>
<evidence type="ECO:0000256" key="6">
    <source>
        <dbReference type="ARBA" id="ARBA00023136"/>
    </source>
</evidence>
<dbReference type="GO" id="GO:0005524">
    <property type="term" value="F:ATP binding"/>
    <property type="evidence" value="ECO:0007669"/>
    <property type="project" value="UniProtKB-KW"/>
</dbReference>
<dbReference type="PANTHER" id="PTHR43875">
    <property type="entry name" value="MALTODEXTRIN IMPORT ATP-BINDING PROTEIN MSMX"/>
    <property type="match status" value="1"/>
</dbReference>
<keyword evidence="4 8" id="KW-0067">ATP-binding</keyword>
<dbReference type="InterPro" id="IPR040582">
    <property type="entry name" value="OB_MalK-like"/>
</dbReference>
<dbReference type="Proteomes" id="UP000823485">
    <property type="component" value="Unassembled WGS sequence"/>
</dbReference>
<protein>
    <submittedName>
        <fullName evidence="8">Multiple sugar transport system ATP-binding protein</fullName>
    </submittedName>
</protein>
<accession>A0ABS2RAB6</accession>
<keyword evidence="6" id="KW-0472">Membrane</keyword>
<dbReference type="RefSeq" id="WP_077113990.1">
    <property type="nucleotide sequence ID" value="NZ_JAFBFH010000029.1"/>
</dbReference>
<name>A0ABS2RAB6_9BACI</name>
<evidence type="ECO:0000313" key="9">
    <source>
        <dbReference type="Proteomes" id="UP000823485"/>
    </source>
</evidence>
<reference evidence="8 9" key="1">
    <citation type="submission" date="2021-01" db="EMBL/GenBank/DDBJ databases">
        <title>Genomic Encyclopedia of Type Strains, Phase IV (KMG-IV): sequencing the most valuable type-strain genomes for metagenomic binning, comparative biology and taxonomic classification.</title>
        <authorList>
            <person name="Goeker M."/>
        </authorList>
    </citation>
    <scope>NUCLEOTIDE SEQUENCE [LARGE SCALE GENOMIC DNA]</scope>
    <source>
        <strain evidence="8 9">DSM 105453</strain>
    </source>
</reference>
<dbReference type="PROSITE" id="PS50893">
    <property type="entry name" value="ABC_TRANSPORTER_2"/>
    <property type="match status" value="1"/>
</dbReference>
<dbReference type="Gene3D" id="3.40.50.300">
    <property type="entry name" value="P-loop containing nucleotide triphosphate hydrolases"/>
    <property type="match status" value="1"/>
</dbReference>
<evidence type="ECO:0000256" key="3">
    <source>
        <dbReference type="ARBA" id="ARBA00022741"/>
    </source>
</evidence>
<keyword evidence="8" id="KW-0762">Sugar transport</keyword>
<evidence type="ECO:0000256" key="4">
    <source>
        <dbReference type="ARBA" id="ARBA00022840"/>
    </source>
</evidence>
<dbReference type="CDD" id="cd03301">
    <property type="entry name" value="ABC_MalK_N"/>
    <property type="match status" value="1"/>
</dbReference>
<dbReference type="Pfam" id="PF17912">
    <property type="entry name" value="OB_MalK"/>
    <property type="match status" value="1"/>
</dbReference>
<evidence type="ECO:0000256" key="2">
    <source>
        <dbReference type="ARBA" id="ARBA00022475"/>
    </source>
</evidence>
<evidence type="ECO:0000256" key="5">
    <source>
        <dbReference type="ARBA" id="ARBA00022967"/>
    </source>
</evidence>
<dbReference type="SUPFAM" id="SSF50331">
    <property type="entry name" value="MOP-like"/>
    <property type="match status" value="1"/>
</dbReference>
<dbReference type="SUPFAM" id="SSF52540">
    <property type="entry name" value="P-loop containing nucleoside triphosphate hydrolases"/>
    <property type="match status" value="1"/>
</dbReference>
<sequence length="364" mass="41293">MSSITLKSLTKKYAKDRNILNQLNLEIEDKEFLVLLGPSGCGKSTLLQMIAGIEEVTEGEVFIGQTCVNDVEPKDRGVAMVFQNYALYPHMTVFENMAYGLKIQKVKKEERKKRIEAAAEILQITPLLKRYPNQLSGGQKQRVAIGRAIVKEPKVFLMDEPLSNLDAKLRNEMRIEIKKLHERLNSTFIYVTHDQVEAVTLGDRIAIMKDGEFRQIGTPLEIIDCPADMFVASFISSPPINYVNAKLTKEDGSVFVEIDGASWEITMPLQLTGMSFGDEVIAGIRPEHCFIANENEHGLLMEVLFTEIIGTDVLLHLQYKNQSFLLKKNLDQLYEKGQKIKVGIHADKFNLFHKSTEKNLRVYE</sequence>
<dbReference type="InterPro" id="IPR015855">
    <property type="entry name" value="ABC_transpr_MalK-like"/>
</dbReference>
<dbReference type="SMART" id="SM00382">
    <property type="entry name" value="AAA"/>
    <property type="match status" value="1"/>
</dbReference>
<evidence type="ECO:0000259" key="7">
    <source>
        <dbReference type="PROSITE" id="PS50893"/>
    </source>
</evidence>
<dbReference type="InterPro" id="IPR008995">
    <property type="entry name" value="Mo/tungstate-bd_C_term_dom"/>
</dbReference>
<dbReference type="InterPro" id="IPR003439">
    <property type="entry name" value="ABC_transporter-like_ATP-bd"/>
</dbReference>
<comment type="caution">
    <text evidence="8">The sequence shown here is derived from an EMBL/GenBank/DDBJ whole genome shotgun (WGS) entry which is preliminary data.</text>
</comment>
<evidence type="ECO:0000256" key="1">
    <source>
        <dbReference type="ARBA" id="ARBA00022448"/>
    </source>
</evidence>
<dbReference type="InterPro" id="IPR012340">
    <property type="entry name" value="NA-bd_OB-fold"/>
</dbReference>
<dbReference type="PANTHER" id="PTHR43875:SF15">
    <property type="entry name" value="TREHALOSE IMPORT ATP-BINDING PROTEIN SUGC"/>
    <property type="match status" value="1"/>
</dbReference>
<organism evidence="8 9">
    <name type="scientific">Siminovitchia thermophila</name>
    <dbReference type="NCBI Taxonomy" id="1245522"/>
    <lineage>
        <taxon>Bacteria</taxon>
        <taxon>Bacillati</taxon>
        <taxon>Bacillota</taxon>
        <taxon>Bacilli</taxon>
        <taxon>Bacillales</taxon>
        <taxon>Bacillaceae</taxon>
        <taxon>Siminovitchia</taxon>
    </lineage>
</organism>
<dbReference type="InterPro" id="IPR047641">
    <property type="entry name" value="ABC_transpr_MalK/UgpC-like"/>
</dbReference>
<keyword evidence="1" id="KW-0813">Transport</keyword>
<gene>
    <name evidence="8" type="ORF">JOC94_003593</name>
</gene>